<keyword evidence="3" id="KW-1185">Reference proteome</keyword>
<feature type="chain" id="PRO_5045396027" evidence="1">
    <location>
        <begin position="24"/>
        <end position="202"/>
    </location>
</feature>
<evidence type="ECO:0000313" key="2">
    <source>
        <dbReference type="EMBL" id="GBQ06491.1"/>
    </source>
</evidence>
<accession>A0ABQ0NYK0</accession>
<gene>
    <name evidence="2" type="ORF">AA15669_0961</name>
</gene>
<proteinExistence type="predicted"/>
<feature type="signal peptide" evidence="1">
    <location>
        <begin position="1"/>
        <end position="23"/>
    </location>
</feature>
<reference evidence="2" key="1">
    <citation type="submission" date="2013-04" db="EMBL/GenBank/DDBJ databases">
        <title>The genome sequencing project of 58 acetic acid bacteria.</title>
        <authorList>
            <person name="Okamoto-Kainuma A."/>
            <person name="Ishikawa M."/>
            <person name="Umino S."/>
            <person name="Koizumi Y."/>
            <person name="Shiwa Y."/>
            <person name="Yoshikawa H."/>
            <person name="Matsutani M."/>
            <person name="Matsushita K."/>
        </authorList>
    </citation>
    <scope>NUCLEOTIDE SEQUENCE</scope>
    <source>
        <strain evidence="2">DSM 15669</strain>
    </source>
</reference>
<dbReference type="Proteomes" id="UP001062901">
    <property type="component" value="Unassembled WGS sequence"/>
</dbReference>
<name>A0ABQ0NYK0_9PROT</name>
<organism evidence="2 3">
    <name type="scientific">Saccharibacter floricola DSM 15669</name>
    <dbReference type="NCBI Taxonomy" id="1123227"/>
    <lineage>
        <taxon>Bacteria</taxon>
        <taxon>Pseudomonadati</taxon>
        <taxon>Pseudomonadota</taxon>
        <taxon>Alphaproteobacteria</taxon>
        <taxon>Acetobacterales</taxon>
        <taxon>Acetobacteraceae</taxon>
        <taxon>Saccharibacter</taxon>
    </lineage>
</organism>
<sequence>MKRPSLIVSLCALLISLSPQSHAQTVTAYFHSILFEEIFLTGETTSIPHMTDDGRAGTIFHTWRENGNAWGYHVYMVMADSDKTDASISPTSLVEIDGKDKLTTHPHTGQDALSSAVFARGTKQGDTTSHLYLITAKRPLLESVPDPSPTTVRIYRLIHSSPEKAGHATLDRFVLQESINVGNSSNTEEVLSDVVGLSQLAH</sequence>
<evidence type="ECO:0000313" key="3">
    <source>
        <dbReference type="Proteomes" id="UP001062901"/>
    </source>
</evidence>
<keyword evidence="1" id="KW-0732">Signal</keyword>
<protein>
    <submittedName>
        <fullName evidence="2">Uncharacterized protein</fullName>
    </submittedName>
</protein>
<comment type="caution">
    <text evidence="2">The sequence shown here is derived from an EMBL/GenBank/DDBJ whole genome shotgun (WGS) entry which is preliminary data.</text>
</comment>
<dbReference type="RefSeq" id="WP_018979790.1">
    <property type="nucleotide sequence ID" value="NZ_BAQD01000012.1"/>
</dbReference>
<evidence type="ECO:0000256" key="1">
    <source>
        <dbReference type="SAM" id="SignalP"/>
    </source>
</evidence>
<dbReference type="EMBL" id="BAQD01000012">
    <property type="protein sequence ID" value="GBQ06491.1"/>
    <property type="molecule type" value="Genomic_DNA"/>
</dbReference>